<proteinExistence type="predicted"/>
<feature type="region of interest" description="Disordered" evidence="1">
    <location>
        <begin position="1"/>
        <end position="35"/>
    </location>
</feature>
<sequence length="117" mass="12907">MSKRKNVKTSISTSGAPEGAKLVAGSKTRRLTNKPSPSIVNELKEAILDMSMDNDMLKLEGKFRAVALADPEELQFSMELEICRLSHDLKGLCLGFGDKNELGLKRTTELEKDLAKK</sequence>
<name>A0A7J7NLR4_9MAGN</name>
<dbReference type="EMBL" id="JACGCM010000704">
    <property type="protein sequence ID" value="KAF6168171.1"/>
    <property type="molecule type" value="Genomic_DNA"/>
</dbReference>
<dbReference type="Proteomes" id="UP000541444">
    <property type="component" value="Unassembled WGS sequence"/>
</dbReference>
<dbReference type="AlphaFoldDB" id="A0A7J7NLR4"/>
<accession>A0A7J7NLR4</accession>
<evidence type="ECO:0000313" key="3">
    <source>
        <dbReference type="Proteomes" id="UP000541444"/>
    </source>
</evidence>
<keyword evidence="3" id="KW-1185">Reference proteome</keyword>
<protein>
    <submittedName>
        <fullName evidence="2">Uncharacterized protein</fullName>
    </submittedName>
</protein>
<evidence type="ECO:0000313" key="2">
    <source>
        <dbReference type="EMBL" id="KAF6168171.1"/>
    </source>
</evidence>
<reference evidence="2 3" key="1">
    <citation type="journal article" date="2020" name="IScience">
        <title>Genome Sequencing of the Endangered Kingdonia uniflora (Circaeasteraceae, Ranunculales) Reveals Potential Mechanisms of Evolutionary Specialization.</title>
        <authorList>
            <person name="Sun Y."/>
            <person name="Deng T."/>
            <person name="Zhang A."/>
            <person name="Moore M.J."/>
            <person name="Landis J.B."/>
            <person name="Lin N."/>
            <person name="Zhang H."/>
            <person name="Zhang X."/>
            <person name="Huang J."/>
            <person name="Zhang X."/>
            <person name="Sun H."/>
            <person name="Wang H."/>
        </authorList>
    </citation>
    <scope>NUCLEOTIDE SEQUENCE [LARGE SCALE GENOMIC DNA]</scope>
    <source>
        <strain evidence="2">TB1705</strain>
        <tissue evidence="2">Leaf</tissue>
    </source>
</reference>
<evidence type="ECO:0000256" key="1">
    <source>
        <dbReference type="SAM" id="MobiDB-lite"/>
    </source>
</evidence>
<comment type="caution">
    <text evidence="2">The sequence shown here is derived from an EMBL/GenBank/DDBJ whole genome shotgun (WGS) entry which is preliminary data.</text>
</comment>
<gene>
    <name evidence="2" type="ORF">GIB67_011556</name>
</gene>
<organism evidence="2 3">
    <name type="scientific">Kingdonia uniflora</name>
    <dbReference type="NCBI Taxonomy" id="39325"/>
    <lineage>
        <taxon>Eukaryota</taxon>
        <taxon>Viridiplantae</taxon>
        <taxon>Streptophyta</taxon>
        <taxon>Embryophyta</taxon>
        <taxon>Tracheophyta</taxon>
        <taxon>Spermatophyta</taxon>
        <taxon>Magnoliopsida</taxon>
        <taxon>Ranunculales</taxon>
        <taxon>Circaeasteraceae</taxon>
        <taxon>Kingdonia</taxon>
    </lineage>
</organism>